<dbReference type="GO" id="GO:0003828">
    <property type="term" value="F:alpha-N-acetylneuraminate alpha-2,8-sialyltransferase activity"/>
    <property type="evidence" value="ECO:0007669"/>
    <property type="project" value="TreeGrafter"/>
</dbReference>
<dbReference type="InterPro" id="IPR001675">
    <property type="entry name" value="Glyco_trans_29"/>
</dbReference>
<evidence type="ECO:0000256" key="10">
    <source>
        <dbReference type="ARBA" id="ARBA00023157"/>
    </source>
</evidence>
<evidence type="ECO:0000256" key="3">
    <source>
        <dbReference type="ARBA" id="ARBA00022676"/>
    </source>
</evidence>
<dbReference type="PANTHER" id="PTHR11987">
    <property type="entry name" value="ALPHA-2,8-SIALYLTRANSFERASE"/>
    <property type="match status" value="1"/>
</dbReference>
<keyword evidence="9" id="KW-0472">Membrane</keyword>
<dbReference type="Proteomes" id="UP001152320">
    <property type="component" value="Chromosome 6"/>
</dbReference>
<evidence type="ECO:0000256" key="6">
    <source>
        <dbReference type="ARBA" id="ARBA00022968"/>
    </source>
</evidence>
<keyword evidence="11" id="KW-0325">Glycoprotein</keyword>
<comment type="caution">
    <text evidence="13">The sequence shown here is derived from an EMBL/GenBank/DDBJ whole genome shotgun (WGS) entry which is preliminary data.</text>
</comment>
<proteinExistence type="inferred from homology"/>
<evidence type="ECO:0000256" key="9">
    <source>
        <dbReference type="ARBA" id="ARBA00023136"/>
    </source>
</evidence>
<dbReference type="AlphaFoldDB" id="A0A9Q1C8C7"/>
<evidence type="ECO:0000256" key="8">
    <source>
        <dbReference type="ARBA" id="ARBA00023034"/>
    </source>
</evidence>
<evidence type="ECO:0000256" key="5">
    <source>
        <dbReference type="ARBA" id="ARBA00022692"/>
    </source>
</evidence>
<dbReference type="OrthoDB" id="10264956at2759"/>
<comment type="subcellular location">
    <subcellularLocation>
        <location evidence="1">Golgi apparatus membrane</location>
        <topology evidence="1">Single-pass type II membrane protein</topology>
    </subcellularLocation>
</comment>
<dbReference type="InterPro" id="IPR050943">
    <property type="entry name" value="Glycosyltr_29_Sialyltrsf"/>
</dbReference>
<dbReference type="PANTHER" id="PTHR11987:SF54">
    <property type="entry name" value="ST8 ALPHA-N-ACETYL-NEURAMINIDE ALPHA-2,8-SIALYLTRANSFERASE 6"/>
    <property type="match status" value="1"/>
</dbReference>
<keyword evidence="7" id="KW-1133">Transmembrane helix</keyword>
<keyword evidence="3" id="KW-0328">Glycosyltransferase</keyword>
<evidence type="ECO:0000313" key="13">
    <source>
        <dbReference type="EMBL" id="KAJ8040040.1"/>
    </source>
</evidence>
<evidence type="ECO:0000256" key="1">
    <source>
        <dbReference type="ARBA" id="ARBA00004323"/>
    </source>
</evidence>
<keyword evidence="5" id="KW-0812">Transmembrane</keyword>
<keyword evidence="4" id="KW-0808">Transferase</keyword>
<sequence>MGRWKSRRKYVCLYLPFLIFCFMGIGLLHRNEVVSRTRSASKLNLHSIMEEYDSTSNRTGQIWNFATSETETIYLYKTLLTKEHFFNASNLAIFRNELRLGLGSYFNNNVVIDQQNTPRNYTFTFESKKKSSKKQISDDIHKRLPNNISYEVIPRCSIVGNSGLILNSTCGNDIDKADFVFRCNAAPLKAFVVDAGSKSNFTTFNPSILETRYQKLSQPDNVTRFLNDMKEYRELLWAPCYTAVTMENCTKVLKLYNLTENKFVLGYPSHFKKVQEFWKTRGFKKRITTGFYLVNVAISRCRELHLYGFWPFLQEVDSAIKSVRYHYFEEIKPDLSKVEKVHDMQSEFSVLLQLHNLGIIKIHIGRCNS</sequence>
<comment type="similarity">
    <text evidence="2">Belongs to the glycosyltransferase 29 family.</text>
</comment>
<evidence type="ECO:0000256" key="11">
    <source>
        <dbReference type="ARBA" id="ARBA00023180"/>
    </source>
</evidence>
<reference evidence="13" key="1">
    <citation type="submission" date="2021-10" db="EMBL/GenBank/DDBJ databases">
        <title>Tropical sea cucumber genome reveals ecological adaptation and Cuvierian tubules defense mechanism.</title>
        <authorList>
            <person name="Chen T."/>
        </authorList>
    </citation>
    <scope>NUCLEOTIDE SEQUENCE</scope>
    <source>
        <strain evidence="13">Nanhai2018</strain>
        <tissue evidence="13">Muscle</tissue>
    </source>
</reference>
<dbReference type="InterPro" id="IPR012163">
    <property type="entry name" value="Sialyl_trans"/>
</dbReference>
<gene>
    <name evidence="13" type="ORF">HOLleu_14227</name>
</gene>
<organism evidence="13 14">
    <name type="scientific">Holothuria leucospilota</name>
    <name type="common">Black long sea cucumber</name>
    <name type="synonym">Mertensiothuria leucospilota</name>
    <dbReference type="NCBI Taxonomy" id="206669"/>
    <lineage>
        <taxon>Eukaryota</taxon>
        <taxon>Metazoa</taxon>
        <taxon>Echinodermata</taxon>
        <taxon>Eleutherozoa</taxon>
        <taxon>Echinozoa</taxon>
        <taxon>Holothuroidea</taxon>
        <taxon>Aspidochirotacea</taxon>
        <taxon>Aspidochirotida</taxon>
        <taxon>Holothuriidae</taxon>
        <taxon>Holothuria</taxon>
    </lineage>
</organism>
<evidence type="ECO:0000256" key="12">
    <source>
        <dbReference type="PIRSR" id="PIRSR005557-2"/>
    </source>
</evidence>
<keyword evidence="8" id="KW-0333">Golgi apparatus</keyword>
<evidence type="ECO:0000256" key="7">
    <source>
        <dbReference type="ARBA" id="ARBA00022989"/>
    </source>
</evidence>
<dbReference type="Gene3D" id="3.90.1480.20">
    <property type="entry name" value="Glycosyl transferase family 29"/>
    <property type="match status" value="1"/>
</dbReference>
<dbReference type="Pfam" id="PF00777">
    <property type="entry name" value="Glyco_transf_29"/>
    <property type="match status" value="1"/>
</dbReference>
<dbReference type="PIRSF" id="PIRSF005557">
    <property type="entry name" value="Sialyl_trans"/>
    <property type="match status" value="1"/>
</dbReference>
<dbReference type="CDD" id="cd23963">
    <property type="entry name" value="GT29_ST8SIA"/>
    <property type="match status" value="1"/>
</dbReference>
<keyword evidence="10" id="KW-1015">Disulfide bond</keyword>
<evidence type="ECO:0000256" key="2">
    <source>
        <dbReference type="ARBA" id="ARBA00006003"/>
    </source>
</evidence>
<evidence type="ECO:0000313" key="14">
    <source>
        <dbReference type="Proteomes" id="UP001152320"/>
    </source>
</evidence>
<keyword evidence="6" id="KW-0735">Signal-anchor</keyword>
<evidence type="ECO:0000256" key="4">
    <source>
        <dbReference type="ARBA" id="ARBA00022679"/>
    </source>
</evidence>
<accession>A0A9Q1C8C7</accession>
<dbReference type="GO" id="GO:0006491">
    <property type="term" value="P:N-glycan processing"/>
    <property type="evidence" value="ECO:0007669"/>
    <property type="project" value="TreeGrafter"/>
</dbReference>
<dbReference type="GO" id="GO:0009311">
    <property type="term" value="P:oligosaccharide metabolic process"/>
    <property type="evidence" value="ECO:0007669"/>
    <property type="project" value="TreeGrafter"/>
</dbReference>
<dbReference type="GO" id="GO:0000139">
    <property type="term" value="C:Golgi membrane"/>
    <property type="evidence" value="ECO:0007669"/>
    <property type="project" value="UniProtKB-SubCell"/>
</dbReference>
<dbReference type="InterPro" id="IPR038578">
    <property type="entry name" value="GT29-like_sf"/>
</dbReference>
<dbReference type="EMBL" id="JAIZAY010000006">
    <property type="protein sequence ID" value="KAJ8040040.1"/>
    <property type="molecule type" value="Genomic_DNA"/>
</dbReference>
<feature type="disulfide bond" evidence="12">
    <location>
        <begin position="156"/>
        <end position="301"/>
    </location>
</feature>
<name>A0A9Q1C8C7_HOLLE</name>
<keyword evidence="14" id="KW-1185">Reference proteome</keyword>
<protein>
    <submittedName>
        <fullName evidence="13">Alpha-2,8-sialyltransferase 8F</fullName>
    </submittedName>
</protein>